<evidence type="ECO:0000256" key="5">
    <source>
        <dbReference type="ARBA" id="ARBA00022737"/>
    </source>
</evidence>
<dbReference type="PROSITE" id="PS51371">
    <property type="entry name" value="CBS"/>
    <property type="match status" value="1"/>
</dbReference>
<dbReference type="Proteomes" id="UP001168098">
    <property type="component" value="Unassembled WGS sequence"/>
</dbReference>
<feature type="transmembrane region" description="Helical" evidence="14">
    <location>
        <begin position="473"/>
        <end position="495"/>
    </location>
</feature>
<keyword evidence="17" id="KW-1185">Reference proteome</keyword>
<organism evidence="16 17">
    <name type="scientific">Vitis rotundifolia</name>
    <name type="common">Muscadine grape</name>
    <dbReference type="NCBI Taxonomy" id="103349"/>
    <lineage>
        <taxon>Eukaryota</taxon>
        <taxon>Viridiplantae</taxon>
        <taxon>Streptophyta</taxon>
        <taxon>Embryophyta</taxon>
        <taxon>Tracheophyta</taxon>
        <taxon>Spermatophyta</taxon>
        <taxon>Magnoliopsida</taxon>
        <taxon>eudicotyledons</taxon>
        <taxon>Gunneridae</taxon>
        <taxon>Pentapetalae</taxon>
        <taxon>rosids</taxon>
        <taxon>Vitales</taxon>
        <taxon>Vitaceae</taxon>
        <taxon>Viteae</taxon>
        <taxon>Vitis</taxon>
    </lineage>
</organism>
<dbReference type="PANTHER" id="PTHR11689:SF136">
    <property type="entry name" value="H(+)_CL(-) EXCHANGE TRANSPORTER 7"/>
    <property type="match status" value="1"/>
</dbReference>
<feature type="transmembrane region" description="Helical" evidence="14">
    <location>
        <begin position="318"/>
        <end position="339"/>
    </location>
</feature>
<dbReference type="FunFam" id="3.10.580.10:FF:000087">
    <property type="entry name" value="Chloride channel protein"/>
    <property type="match status" value="1"/>
</dbReference>
<dbReference type="FunFam" id="1.10.3080.10:FF:000004">
    <property type="entry name" value="Chloride channel ClC3"/>
    <property type="match status" value="1"/>
</dbReference>
<dbReference type="PRINTS" id="PR00762">
    <property type="entry name" value="CLCHANNEL"/>
</dbReference>
<evidence type="ECO:0000256" key="9">
    <source>
        <dbReference type="ARBA" id="ARBA00023122"/>
    </source>
</evidence>
<evidence type="ECO:0000313" key="16">
    <source>
        <dbReference type="EMBL" id="KAJ9700301.1"/>
    </source>
</evidence>
<dbReference type="EMBL" id="JARBHA010000005">
    <property type="protein sequence ID" value="KAJ9700301.1"/>
    <property type="molecule type" value="Genomic_DNA"/>
</dbReference>
<keyword evidence="9 13" id="KW-0129">CBS domain</keyword>
<evidence type="ECO:0000256" key="11">
    <source>
        <dbReference type="ARBA" id="ARBA00023173"/>
    </source>
</evidence>
<dbReference type="InterPro" id="IPR001807">
    <property type="entry name" value="ClC"/>
</dbReference>
<evidence type="ECO:0000256" key="6">
    <source>
        <dbReference type="ARBA" id="ARBA00022882"/>
    </source>
</evidence>
<comment type="caution">
    <text evidence="14">Lacks conserved residue(s) required for the propagation of feature annotation.</text>
</comment>
<evidence type="ECO:0000256" key="8">
    <source>
        <dbReference type="ARBA" id="ARBA00023065"/>
    </source>
</evidence>
<proteinExistence type="inferred from homology"/>
<name>A0AA39DWE3_VITRO</name>
<evidence type="ECO:0000256" key="12">
    <source>
        <dbReference type="ARBA" id="ARBA00023214"/>
    </source>
</evidence>
<dbReference type="GO" id="GO:0005247">
    <property type="term" value="F:voltage-gated chloride channel activity"/>
    <property type="evidence" value="ECO:0007669"/>
    <property type="project" value="InterPro"/>
</dbReference>
<comment type="similarity">
    <text evidence="2 14">Belongs to the chloride channel (TC 2.A.49) family.</text>
</comment>
<evidence type="ECO:0000256" key="4">
    <source>
        <dbReference type="ARBA" id="ARBA00022692"/>
    </source>
</evidence>
<keyword evidence="3 14" id="KW-0813">Transport</keyword>
<keyword evidence="6" id="KW-0851">Voltage-gated channel</keyword>
<evidence type="ECO:0000256" key="3">
    <source>
        <dbReference type="ARBA" id="ARBA00022448"/>
    </source>
</evidence>
<keyword evidence="12 14" id="KW-0868">Chloride</keyword>
<dbReference type="InterPro" id="IPR000644">
    <property type="entry name" value="CBS_dom"/>
</dbReference>
<keyword evidence="7 14" id="KW-1133">Transmembrane helix</keyword>
<feature type="transmembrane region" description="Helical" evidence="14">
    <location>
        <begin position="449"/>
        <end position="467"/>
    </location>
</feature>
<evidence type="ECO:0000256" key="10">
    <source>
        <dbReference type="ARBA" id="ARBA00023136"/>
    </source>
</evidence>
<dbReference type="Gene3D" id="3.10.580.10">
    <property type="entry name" value="CBS-domain"/>
    <property type="match status" value="1"/>
</dbReference>
<dbReference type="InterPro" id="IPR051280">
    <property type="entry name" value="Cl-channel/antiporter"/>
</dbReference>
<gene>
    <name evidence="16" type="ORF">PVL29_005887</name>
</gene>
<dbReference type="SUPFAM" id="SSF81340">
    <property type="entry name" value="Clc chloride channel"/>
    <property type="match status" value="1"/>
</dbReference>
<protein>
    <recommendedName>
        <fullName evidence="14">Chloride channel protein</fullName>
    </recommendedName>
</protein>
<keyword evidence="4 14" id="KW-0812">Transmembrane</keyword>
<evidence type="ECO:0000256" key="7">
    <source>
        <dbReference type="ARBA" id="ARBA00022989"/>
    </source>
</evidence>
<dbReference type="PANTHER" id="PTHR11689">
    <property type="entry name" value="CHLORIDE CHANNEL PROTEIN CLC FAMILY MEMBER"/>
    <property type="match status" value="1"/>
</dbReference>
<dbReference type="GO" id="GO:0034707">
    <property type="term" value="C:chloride channel complex"/>
    <property type="evidence" value="ECO:0007669"/>
    <property type="project" value="UniProtKB-KW"/>
</dbReference>
<dbReference type="SUPFAM" id="SSF54631">
    <property type="entry name" value="CBS-domain pair"/>
    <property type="match status" value="1"/>
</dbReference>
<dbReference type="Pfam" id="PF00571">
    <property type="entry name" value="CBS"/>
    <property type="match status" value="1"/>
</dbReference>
<feature type="transmembrane region" description="Helical" evidence="14">
    <location>
        <begin position="266"/>
        <end position="285"/>
    </location>
</feature>
<dbReference type="CDD" id="cd04591">
    <property type="entry name" value="CBS_pair_voltage-gated_CLC_euk_bac"/>
    <property type="match status" value="1"/>
</dbReference>
<dbReference type="InterPro" id="IPR014743">
    <property type="entry name" value="Cl-channel_core"/>
</dbReference>
<dbReference type="AlphaFoldDB" id="A0AA39DWE3"/>
<dbReference type="InterPro" id="IPR002251">
    <property type="entry name" value="Cl_channel_pln"/>
</dbReference>
<feature type="transmembrane region" description="Helical" evidence="14">
    <location>
        <begin position="231"/>
        <end position="254"/>
    </location>
</feature>
<evidence type="ECO:0000256" key="13">
    <source>
        <dbReference type="PROSITE-ProRule" id="PRU00703"/>
    </source>
</evidence>
<dbReference type="PRINTS" id="PR01120">
    <property type="entry name" value="CLCHANNELPLT"/>
</dbReference>
<sequence>MLSNHLQNGIETARLVWSRLPNSDDEALDEVGLSKKSDGSRSESLDYEVIENNAYREEQAQRGKLMVGYYVGVKWFFALLIGIGTGLAAVFINISVENFAGWKFQLTFSIIQKSYVAGFLVYILFNLLLVFSSVYIVTQFAPAAAGSGIPEIKGYLNGVDTHGILLFRTLIGKIFGSIGSVGGGLALGKEGPLVHTGACIASLLGQGGSTKYHLSSRWLQVFKTDRDRRDLVTCGCAAGVAAAFRAPVGGVLFALEEVTSWWRSQLMWRVFFTSAVVAVVVRTAMGWCKSGKCGHFGSGGFIIWDISDGQEDYSFEELLPMAIIGVIGGLLGALFNQLTLYITYWRRNYLHKKGSRVKMIEVCLVSLITSVISFGLPLLRKCSPCPEVELNSSIECPRPPGMYGNYVNFYCGKDKEYNDLATIFFNTQDDAIRNLFSAKTIHEYSAQSLLTFLVMFYSLAVVTFGTAVPAGQFVPGIMIGSTYGRLVGMFVVNFYKKLNIEEGTYALLGAASFLGGSMRMTVSLCVIMVEITNNLKLLPLIMLVLLISKAVGDAFNEGLYEEQARLRGIPLLESRPKYQMRKMTAKEACGNKKVVYFPRVVKVADVVSILQSNEHNGFPVIDHTRNGESLVIGLMLRSHLLVLLQSKVDFQHSPLPSDPRGGGKPIRQVEIKGISIDDIHLSSDDLEMYIDLAPFLNPSPYVVPEDMSLSKVYNLFRQLGLRHILVVPRASRVIGLITRKDLLIEDNENSETVELQSTSVALVLNLWEELEFLPLKNILAVHAVENLITNIYSYSCLFMELLFGLDTKITRWLKMGSSVSSPRNNSSSVTRVCASFQPVKYC</sequence>
<evidence type="ECO:0000256" key="14">
    <source>
        <dbReference type="RuleBase" id="RU361221"/>
    </source>
</evidence>
<comment type="caution">
    <text evidence="16">The sequence shown here is derived from an EMBL/GenBank/DDBJ whole genome shotgun (WGS) entry which is preliminary data.</text>
</comment>
<feature type="domain" description="CBS" evidence="15">
    <location>
        <begin position="696"/>
        <end position="752"/>
    </location>
</feature>
<dbReference type="CDD" id="cd03685">
    <property type="entry name" value="ClC_6_like"/>
    <property type="match status" value="1"/>
</dbReference>
<evidence type="ECO:0000259" key="15">
    <source>
        <dbReference type="PROSITE" id="PS51371"/>
    </source>
</evidence>
<dbReference type="InterPro" id="IPR046342">
    <property type="entry name" value="CBS_dom_sf"/>
</dbReference>
<keyword evidence="6" id="KW-0407">Ion channel</keyword>
<dbReference type="SMART" id="SM00116">
    <property type="entry name" value="CBS"/>
    <property type="match status" value="2"/>
</dbReference>
<accession>A0AA39DWE3</accession>
<evidence type="ECO:0000256" key="2">
    <source>
        <dbReference type="ARBA" id="ARBA00009476"/>
    </source>
</evidence>
<feature type="transmembrane region" description="Helical" evidence="14">
    <location>
        <begin position="116"/>
        <end position="137"/>
    </location>
</feature>
<keyword evidence="11" id="KW-0869">Chloride channel</keyword>
<dbReference type="Pfam" id="PF00654">
    <property type="entry name" value="Voltage_CLC"/>
    <property type="match status" value="1"/>
</dbReference>
<feature type="transmembrane region" description="Helical" evidence="14">
    <location>
        <begin position="75"/>
        <end position="96"/>
    </location>
</feature>
<keyword evidence="8 14" id="KW-0406">Ion transport</keyword>
<evidence type="ECO:0000313" key="17">
    <source>
        <dbReference type="Proteomes" id="UP001168098"/>
    </source>
</evidence>
<evidence type="ECO:0000256" key="1">
    <source>
        <dbReference type="ARBA" id="ARBA00004141"/>
    </source>
</evidence>
<keyword evidence="10 14" id="KW-0472">Membrane</keyword>
<keyword evidence="5" id="KW-0677">Repeat</keyword>
<feature type="transmembrane region" description="Helical" evidence="14">
    <location>
        <begin position="507"/>
        <end position="531"/>
    </location>
</feature>
<comment type="subcellular location">
    <subcellularLocation>
        <location evidence="1 14">Membrane</location>
        <topology evidence="1 14">Multi-pass membrane protein</topology>
    </subcellularLocation>
</comment>
<reference evidence="16 17" key="1">
    <citation type="journal article" date="2023" name="BMC Biotechnol.">
        <title>Vitis rotundifolia cv Carlos genome sequencing.</title>
        <authorList>
            <person name="Huff M."/>
            <person name="Hulse-Kemp A."/>
            <person name="Scheffler B."/>
            <person name="Youngblood R."/>
            <person name="Simpson S."/>
            <person name="Babiker E."/>
            <person name="Staton M."/>
        </authorList>
    </citation>
    <scope>NUCLEOTIDE SEQUENCE [LARGE SCALE GENOMIC DNA]</scope>
    <source>
        <tissue evidence="16">Leaf</tissue>
    </source>
</reference>
<dbReference type="Gene3D" id="1.10.3080.10">
    <property type="entry name" value="Clc chloride channel"/>
    <property type="match status" value="1"/>
</dbReference>